<dbReference type="RefSeq" id="WP_005273732.1">
    <property type="nucleotide sequence ID" value="NZ_ANPE02000256.1"/>
</dbReference>
<evidence type="ECO:0000313" key="3">
    <source>
        <dbReference type="Proteomes" id="UP000010729"/>
    </source>
</evidence>
<evidence type="ECO:0008006" key="4">
    <source>
        <dbReference type="Google" id="ProtNLM"/>
    </source>
</evidence>
<keyword evidence="1" id="KW-0812">Transmembrane</keyword>
<accession>N1UQ94</accession>
<dbReference type="AlphaFoldDB" id="N1UQ94"/>
<keyword evidence="3" id="KW-1185">Reference proteome</keyword>
<proteinExistence type="predicted"/>
<dbReference type="Proteomes" id="UP000010729">
    <property type="component" value="Unassembled WGS sequence"/>
</dbReference>
<feature type="transmembrane region" description="Helical" evidence="1">
    <location>
        <begin position="96"/>
        <end position="117"/>
    </location>
</feature>
<sequence>MADHLSKLVSSVGKGIVAGLAGTAVMTVFQKYVEMPLTQRPESFTPAELATKVLRVHPKTRQGRRRLNTAAHFAIGGAWGAAYGLAGAVGLRGQKAVHAVFAVIYGGGTLASAATGFSRPQEWSAKDWLVDLVDIYVQVQATGFVFERLPPNAERLPGITQRLPVRTAPAPS</sequence>
<organism evidence="2 3">
    <name type="scientific">Arthrobacter crystallopoietes BAB-32</name>
    <dbReference type="NCBI Taxonomy" id="1246476"/>
    <lineage>
        <taxon>Bacteria</taxon>
        <taxon>Bacillati</taxon>
        <taxon>Actinomycetota</taxon>
        <taxon>Actinomycetes</taxon>
        <taxon>Micrococcales</taxon>
        <taxon>Micrococcaceae</taxon>
        <taxon>Crystallibacter</taxon>
    </lineage>
</organism>
<comment type="caution">
    <text evidence="2">The sequence shown here is derived from an EMBL/GenBank/DDBJ whole genome shotgun (WGS) entry which is preliminary data.</text>
</comment>
<dbReference type="EMBL" id="ANPE02000256">
    <property type="protein sequence ID" value="EMY32561.1"/>
    <property type="molecule type" value="Genomic_DNA"/>
</dbReference>
<gene>
    <name evidence="2" type="ORF">D477_019543</name>
</gene>
<keyword evidence="1" id="KW-0472">Membrane</keyword>
<name>N1UQ94_9MICC</name>
<dbReference type="OrthoDB" id="4569917at2"/>
<keyword evidence="1" id="KW-1133">Transmembrane helix</keyword>
<evidence type="ECO:0000313" key="2">
    <source>
        <dbReference type="EMBL" id="EMY32561.1"/>
    </source>
</evidence>
<protein>
    <recommendedName>
        <fullName evidence="4">DUF1440 domain-containing protein</fullName>
    </recommendedName>
</protein>
<feature type="transmembrane region" description="Helical" evidence="1">
    <location>
        <begin position="69"/>
        <end position="90"/>
    </location>
</feature>
<reference evidence="2 3" key="1">
    <citation type="journal article" date="2013" name="Genome Announc.">
        <title>Draft Genome Sequence of Arthrobacter crystallopoietes Strain BAB-32, Revealing Genes for Bioremediation.</title>
        <authorList>
            <person name="Joshi M.N."/>
            <person name="Pandit A.S."/>
            <person name="Sharma A."/>
            <person name="Pandya R.V."/>
            <person name="Desai S.M."/>
            <person name="Saxena A.K."/>
            <person name="Bagatharia S.B."/>
        </authorList>
    </citation>
    <scope>NUCLEOTIDE SEQUENCE [LARGE SCALE GENOMIC DNA]</scope>
    <source>
        <strain evidence="2 3">BAB-32</strain>
    </source>
</reference>
<evidence type="ECO:0000256" key="1">
    <source>
        <dbReference type="SAM" id="Phobius"/>
    </source>
</evidence>